<protein>
    <recommendedName>
        <fullName evidence="4">Phylloplanin</fullName>
    </recommendedName>
</protein>
<evidence type="ECO:0008006" key="4">
    <source>
        <dbReference type="Google" id="ProtNLM"/>
    </source>
</evidence>
<name>A0AAD8MJJ5_9APIA</name>
<sequence length="165" mass="16727">MTSFNSAKFLIAVSTLVALFASLPLGHAGVVQPVTGILKIVEIRFTGLLYCTPTGNPPPSGGIPGIAGAILGGSCSGASGNLGQVITDTNGFYSGILSLLDGILFDPSLGVPCFINVQLPVLGTTCTVFPPTGILRAPLQLVRVVTNLTGGLILIATAGPYQYVA</sequence>
<reference evidence="2" key="2">
    <citation type="submission" date="2023-05" db="EMBL/GenBank/DDBJ databases">
        <authorList>
            <person name="Schelkunov M.I."/>
        </authorList>
    </citation>
    <scope>NUCLEOTIDE SEQUENCE</scope>
    <source>
        <strain evidence="2">Hsosn_3</strain>
        <tissue evidence="2">Leaf</tissue>
    </source>
</reference>
<dbReference type="EMBL" id="JAUIZM010000007">
    <property type="protein sequence ID" value="KAK1375019.1"/>
    <property type="molecule type" value="Genomic_DNA"/>
</dbReference>
<reference evidence="2" key="1">
    <citation type="submission" date="2023-02" db="EMBL/GenBank/DDBJ databases">
        <title>Genome of toxic invasive species Heracleum sosnowskyi carries increased number of genes despite the absence of recent whole-genome duplications.</title>
        <authorList>
            <person name="Schelkunov M."/>
            <person name="Shtratnikova V."/>
            <person name="Makarenko M."/>
            <person name="Klepikova A."/>
            <person name="Omelchenko D."/>
            <person name="Novikova G."/>
            <person name="Obukhova E."/>
            <person name="Bogdanov V."/>
            <person name="Penin A."/>
            <person name="Logacheva M."/>
        </authorList>
    </citation>
    <scope>NUCLEOTIDE SEQUENCE</scope>
    <source>
        <strain evidence="2">Hsosn_3</strain>
        <tissue evidence="2">Leaf</tissue>
    </source>
</reference>
<dbReference type="PANTHER" id="PTHR34458">
    <property type="entry name" value="POLLEN OLE E 1 ALLERGEN AND EXTENSIN FAMILY PROTEIN-RELATED"/>
    <property type="match status" value="1"/>
</dbReference>
<evidence type="ECO:0000313" key="3">
    <source>
        <dbReference type="Proteomes" id="UP001237642"/>
    </source>
</evidence>
<keyword evidence="1" id="KW-0732">Signal</keyword>
<dbReference type="AlphaFoldDB" id="A0AAD8MJJ5"/>
<keyword evidence="3" id="KW-1185">Reference proteome</keyword>
<dbReference type="PANTHER" id="PTHR34458:SF11">
    <property type="entry name" value="MD-2-RELATED LIPID-RECOGNITION DOMAIN-CONTAINING PROTEIN"/>
    <property type="match status" value="1"/>
</dbReference>
<feature type="signal peptide" evidence="1">
    <location>
        <begin position="1"/>
        <end position="28"/>
    </location>
</feature>
<comment type="caution">
    <text evidence="2">The sequence shown here is derived from an EMBL/GenBank/DDBJ whole genome shotgun (WGS) entry which is preliminary data.</text>
</comment>
<organism evidence="2 3">
    <name type="scientific">Heracleum sosnowskyi</name>
    <dbReference type="NCBI Taxonomy" id="360622"/>
    <lineage>
        <taxon>Eukaryota</taxon>
        <taxon>Viridiplantae</taxon>
        <taxon>Streptophyta</taxon>
        <taxon>Embryophyta</taxon>
        <taxon>Tracheophyta</taxon>
        <taxon>Spermatophyta</taxon>
        <taxon>Magnoliopsida</taxon>
        <taxon>eudicotyledons</taxon>
        <taxon>Gunneridae</taxon>
        <taxon>Pentapetalae</taxon>
        <taxon>asterids</taxon>
        <taxon>campanulids</taxon>
        <taxon>Apiales</taxon>
        <taxon>Apiaceae</taxon>
        <taxon>Apioideae</taxon>
        <taxon>apioid superclade</taxon>
        <taxon>Tordylieae</taxon>
        <taxon>Tordyliinae</taxon>
        <taxon>Heracleum</taxon>
    </lineage>
</organism>
<accession>A0AAD8MJJ5</accession>
<feature type="chain" id="PRO_5042015645" description="Phylloplanin" evidence="1">
    <location>
        <begin position="29"/>
        <end position="165"/>
    </location>
</feature>
<dbReference type="InterPro" id="IPR040404">
    <property type="entry name" value="Phylloplanin-like"/>
</dbReference>
<evidence type="ECO:0000313" key="2">
    <source>
        <dbReference type="EMBL" id="KAK1375019.1"/>
    </source>
</evidence>
<evidence type="ECO:0000256" key="1">
    <source>
        <dbReference type="SAM" id="SignalP"/>
    </source>
</evidence>
<proteinExistence type="predicted"/>
<gene>
    <name evidence="2" type="ORF">POM88_031212</name>
</gene>
<dbReference type="Proteomes" id="UP001237642">
    <property type="component" value="Unassembled WGS sequence"/>
</dbReference>